<keyword evidence="1 2" id="KW-0812">Transmembrane</keyword>
<evidence type="ECO:0000313" key="2">
    <source>
        <dbReference type="EMBL" id="KFG39169.1"/>
    </source>
</evidence>
<dbReference type="OrthoDB" id="331485at2759"/>
<name>A0A086K451_TOXGO</name>
<dbReference type="VEuPathDB" id="ToxoDB:TGDOM2_268690"/>
<evidence type="ECO:0000313" key="3">
    <source>
        <dbReference type="Proteomes" id="UP000028837"/>
    </source>
</evidence>
<feature type="transmembrane region" description="Helical" evidence="1">
    <location>
        <begin position="110"/>
        <end position="128"/>
    </location>
</feature>
<evidence type="ECO:0000256" key="1">
    <source>
        <dbReference type="SAM" id="Phobius"/>
    </source>
</evidence>
<reference evidence="2 3" key="1">
    <citation type="submission" date="2014-02" db="EMBL/GenBank/DDBJ databases">
        <authorList>
            <person name="Sibley D."/>
            <person name="Venepally P."/>
            <person name="Karamycheva S."/>
            <person name="Hadjithomas M."/>
            <person name="Khan A."/>
            <person name="Brunk B."/>
            <person name="Roos D."/>
            <person name="Caler E."/>
            <person name="Lorenzi H."/>
        </authorList>
    </citation>
    <scope>NUCLEOTIDE SEQUENCE [LARGE SCALE GENOMIC DNA]</scope>
    <source>
        <strain evidence="2 3">GAB2-2007-GAL-DOM2</strain>
    </source>
</reference>
<sequence length="577" mass="63818">MKVVITKTREVGFCFCRRISFFVLVREASRELPASLSLVSWACARSRCGFGGVAVISSHPVTRVKRSLVTAFRLPILRQVSVADSFLRMPTRLALMCCSRGTMLRQTPRSFVFTSVAGMALLLLSSGGSSVPRPPNCISALFPPSVSLSACQRGSLSSAFSRLLRSTSARVSISGSSSQSSINRLPSSLWKKERLTPSNDCHCLDVCLFGDEAPDPASSCSVQHSSCGCEEESGSAGQRLVCGSSRDLNTLQRDSTVQYSKERDKRSLSNDEIASREFEDAVKTRSGIERANRRQAGMYNANFPTNRKIVSTTSRRSQHNADEEGWERASSAWQHRAAPFRVSVYKKEIGGDGDCMYHSIAACLKELEKFYPAFEALDMQAIRNVAADGFVGFRPSETSENRPGPDWDADAFMRRLEVLAALEDEEWLDPWSPSAVLSGDQYRNSDYIIMDTSTPEGKAAAVHFELSRPGSVHWGSGFDIDVVEDALNIGVVVLSHETGGVYARASRTDVKRPYYILIYYYSGQHFQQAGIRHHDKGSGSMEIRSAFSADEVPDFVLRLHREDCRQPLFPEADEGKQ</sequence>
<proteinExistence type="predicted"/>
<keyword evidence="1" id="KW-0472">Membrane</keyword>
<accession>A0A086K451</accession>
<dbReference type="EMBL" id="AHZU02000871">
    <property type="protein sequence ID" value="KFG39169.1"/>
    <property type="molecule type" value="Genomic_DNA"/>
</dbReference>
<organism evidence="2 3">
    <name type="scientific">Toxoplasma gondii GAB2-2007-GAL-DOM2</name>
    <dbReference type="NCBI Taxonomy" id="1130820"/>
    <lineage>
        <taxon>Eukaryota</taxon>
        <taxon>Sar</taxon>
        <taxon>Alveolata</taxon>
        <taxon>Apicomplexa</taxon>
        <taxon>Conoidasida</taxon>
        <taxon>Coccidia</taxon>
        <taxon>Eucoccidiorida</taxon>
        <taxon>Eimeriorina</taxon>
        <taxon>Sarcocystidae</taxon>
        <taxon>Toxoplasma</taxon>
    </lineage>
</organism>
<dbReference type="CDD" id="cd22744">
    <property type="entry name" value="OTU"/>
    <property type="match status" value="1"/>
</dbReference>
<dbReference type="Gene3D" id="3.90.70.80">
    <property type="match status" value="1"/>
</dbReference>
<dbReference type="Proteomes" id="UP000028837">
    <property type="component" value="Unassembled WGS sequence"/>
</dbReference>
<keyword evidence="1" id="KW-1133">Transmembrane helix</keyword>
<dbReference type="AlphaFoldDB" id="A0A086K451"/>
<protein>
    <submittedName>
        <fullName evidence="2">Putative transmembrane protein</fullName>
    </submittedName>
</protein>
<comment type="caution">
    <text evidence="2">The sequence shown here is derived from an EMBL/GenBank/DDBJ whole genome shotgun (WGS) entry which is preliminary data.</text>
</comment>
<gene>
    <name evidence="2" type="ORF">TGDOM2_268690</name>
</gene>